<protein>
    <submittedName>
        <fullName evidence="1">Uncharacterized protein</fullName>
    </submittedName>
</protein>
<accession>A0A813K6Z0</accession>
<dbReference type="EMBL" id="CAJNNW010027679">
    <property type="protein sequence ID" value="CAE8692651.1"/>
    <property type="molecule type" value="Genomic_DNA"/>
</dbReference>
<evidence type="ECO:0000313" key="1">
    <source>
        <dbReference type="EMBL" id="CAE8692651.1"/>
    </source>
</evidence>
<dbReference type="Proteomes" id="UP000626109">
    <property type="component" value="Unassembled WGS sequence"/>
</dbReference>
<proteinExistence type="predicted"/>
<organism evidence="1 2">
    <name type="scientific">Polarella glacialis</name>
    <name type="common">Dinoflagellate</name>
    <dbReference type="NCBI Taxonomy" id="89957"/>
    <lineage>
        <taxon>Eukaryota</taxon>
        <taxon>Sar</taxon>
        <taxon>Alveolata</taxon>
        <taxon>Dinophyceae</taxon>
        <taxon>Suessiales</taxon>
        <taxon>Suessiaceae</taxon>
        <taxon>Polarella</taxon>
    </lineage>
</organism>
<sequence>MLAQDRALRQLAAAQPAGLVFASVDIGEAPEVAAWAGVKEPEVRLLQPEGVLLLRLTPTEVRQGALHTHALALAGELAAAAVRKLGALAARFPGALHDQVVLPSLPKDGADNLCFEIMVL</sequence>
<dbReference type="AlphaFoldDB" id="A0A813K6Z0"/>
<name>A0A813K6Z0_POLGL</name>
<gene>
    <name evidence="1" type="ORF">PGLA2088_LOCUS27986</name>
</gene>
<comment type="caution">
    <text evidence="1">The sequence shown here is derived from an EMBL/GenBank/DDBJ whole genome shotgun (WGS) entry which is preliminary data.</text>
</comment>
<evidence type="ECO:0000313" key="2">
    <source>
        <dbReference type="Proteomes" id="UP000626109"/>
    </source>
</evidence>
<reference evidence="1" key="1">
    <citation type="submission" date="2021-02" db="EMBL/GenBank/DDBJ databases">
        <authorList>
            <person name="Dougan E. K."/>
            <person name="Rhodes N."/>
            <person name="Thang M."/>
            <person name="Chan C."/>
        </authorList>
    </citation>
    <scope>NUCLEOTIDE SEQUENCE</scope>
</reference>